<keyword evidence="3" id="KW-1185">Reference proteome</keyword>
<evidence type="ECO:0000313" key="2">
    <source>
        <dbReference type="EMBL" id="NIX77902.1"/>
    </source>
</evidence>
<evidence type="ECO:0000256" key="1">
    <source>
        <dbReference type="SAM" id="MobiDB-lite"/>
    </source>
</evidence>
<proteinExistence type="predicted"/>
<comment type="caution">
    <text evidence="2">The sequence shown here is derived from an EMBL/GenBank/DDBJ whole genome shotgun (WGS) entry which is preliminary data.</text>
</comment>
<dbReference type="Proteomes" id="UP000707352">
    <property type="component" value="Unassembled WGS sequence"/>
</dbReference>
<name>A0ABX0VE30_9HYPH</name>
<dbReference type="EMBL" id="JAATJS010000005">
    <property type="protein sequence ID" value="NIX77902.1"/>
    <property type="molecule type" value="Genomic_DNA"/>
</dbReference>
<sequence length="106" mass="12028">MVVSFEDKRCLCGKAYFQRSSATVGFRIAAKKRRDPSFLPAARYGIRLSFFAADGSEKDARQTASTTFPSTRERGFRSRFERSGDEFLDALNRAAERHLFAAFTQD</sequence>
<feature type="region of interest" description="Disordered" evidence="1">
    <location>
        <begin position="56"/>
        <end position="75"/>
    </location>
</feature>
<organism evidence="2 3">
    <name type="scientific">Microvirga terricola</name>
    <dbReference type="NCBI Taxonomy" id="2719797"/>
    <lineage>
        <taxon>Bacteria</taxon>
        <taxon>Pseudomonadati</taxon>
        <taxon>Pseudomonadota</taxon>
        <taxon>Alphaproteobacteria</taxon>
        <taxon>Hyphomicrobiales</taxon>
        <taxon>Methylobacteriaceae</taxon>
        <taxon>Microvirga</taxon>
    </lineage>
</organism>
<evidence type="ECO:0000313" key="3">
    <source>
        <dbReference type="Proteomes" id="UP000707352"/>
    </source>
</evidence>
<gene>
    <name evidence="2" type="ORF">HB375_14980</name>
</gene>
<reference evidence="2 3" key="1">
    <citation type="submission" date="2020-03" db="EMBL/GenBank/DDBJ databases">
        <title>The genome sequence of Microvirga sp. c23x22.</title>
        <authorList>
            <person name="Zhang X."/>
        </authorList>
    </citation>
    <scope>NUCLEOTIDE SEQUENCE [LARGE SCALE GENOMIC DNA]</scope>
    <source>
        <strain evidence="3">c23x22</strain>
    </source>
</reference>
<protein>
    <submittedName>
        <fullName evidence="2">Uncharacterized protein</fullName>
    </submittedName>
</protein>
<dbReference type="RefSeq" id="WP_167673818.1">
    <property type="nucleotide sequence ID" value="NZ_JAATJS010000005.1"/>
</dbReference>
<accession>A0ABX0VE30</accession>